<dbReference type="InterPro" id="IPR000774">
    <property type="entry name" value="PPIase_FKBP_N"/>
</dbReference>
<evidence type="ECO:0000256" key="5">
    <source>
        <dbReference type="ARBA" id="ARBA00023235"/>
    </source>
</evidence>
<dbReference type="Pfam" id="PF00254">
    <property type="entry name" value="FKBP_C"/>
    <property type="match status" value="1"/>
</dbReference>
<dbReference type="SUPFAM" id="SSF54534">
    <property type="entry name" value="FKBP-like"/>
    <property type="match status" value="1"/>
</dbReference>
<evidence type="ECO:0000259" key="9">
    <source>
        <dbReference type="PROSITE" id="PS50059"/>
    </source>
</evidence>
<dbReference type="Proteomes" id="UP000193749">
    <property type="component" value="Unassembled WGS sequence"/>
</dbReference>
<comment type="similarity">
    <text evidence="3 7">Belongs to the FKBP-type PPIase family.</text>
</comment>
<evidence type="ECO:0000256" key="4">
    <source>
        <dbReference type="ARBA" id="ARBA00023110"/>
    </source>
</evidence>
<evidence type="ECO:0000256" key="8">
    <source>
        <dbReference type="SAM" id="SignalP"/>
    </source>
</evidence>
<dbReference type="InterPro" id="IPR036944">
    <property type="entry name" value="PPIase_FKBP_N_sf"/>
</dbReference>
<dbReference type="EC" id="5.2.1.8" evidence="7"/>
<dbReference type="InterPro" id="IPR046357">
    <property type="entry name" value="PPIase_dom_sf"/>
</dbReference>
<protein>
    <recommendedName>
        <fullName evidence="7">Peptidyl-prolyl cis-trans isomerase</fullName>
        <ecNumber evidence="7">5.2.1.8</ecNumber>
    </recommendedName>
</protein>
<feature type="chain" id="PRO_5012439584" description="Peptidyl-prolyl cis-trans isomerase" evidence="8">
    <location>
        <begin position="26"/>
        <end position="278"/>
    </location>
</feature>
<dbReference type="EMBL" id="MLJI01000001">
    <property type="protein sequence ID" value="ORM95288.1"/>
    <property type="molecule type" value="Genomic_DNA"/>
</dbReference>
<dbReference type="Pfam" id="PF01346">
    <property type="entry name" value="FKBP_N"/>
    <property type="match status" value="1"/>
</dbReference>
<dbReference type="Gene3D" id="1.10.287.460">
    <property type="entry name" value="Peptidyl-prolyl cis-trans isomerase, FKBP-type, N-terminal domain"/>
    <property type="match status" value="1"/>
</dbReference>
<evidence type="ECO:0000256" key="1">
    <source>
        <dbReference type="ARBA" id="ARBA00000971"/>
    </source>
</evidence>
<accession>A0A1X1EZ33</accession>
<proteinExistence type="inferred from homology"/>
<comment type="function">
    <text evidence="2">PPIases accelerate the folding of proteins. It catalyzes the cis-trans isomerization of proline imidic peptide bonds in oligopeptides.</text>
</comment>
<evidence type="ECO:0000256" key="3">
    <source>
        <dbReference type="ARBA" id="ARBA00006577"/>
    </source>
</evidence>
<feature type="signal peptide" evidence="8">
    <location>
        <begin position="1"/>
        <end position="25"/>
    </location>
</feature>
<dbReference type="AlphaFoldDB" id="A0A1X1EZ33"/>
<dbReference type="OrthoDB" id="9814548at2"/>
<name>A0A1X1EZ33_PANCY</name>
<evidence type="ECO:0000256" key="7">
    <source>
        <dbReference type="RuleBase" id="RU003915"/>
    </source>
</evidence>
<dbReference type="InterPro" id="IPR001179">
    <property type="entry name" value="PPIase_FKBP_dom"/>
</dbReference>
<reference evidence="10 11" key="1">
    <citation type="journal article" date="2017" name="Antonie Van Leeuwenhoek">
        <title>Phylogenomic resolution of the bacterial genus Pantoea and its relationship with Erwinia and Tatumella.</title>
        <authorList>
            <person name="Palmer M."/>
            <person name="Steenkamp E.T."/>
            <person name="Coetzee M.P."/>
            <person name="Chan W.Y."/>
            <person name="van Zyl E."/>
            <person name="De Maayer P."/>
            <person name="Coutinho T.A."/>
            <person name="Blom J."/>
            <person name="Smits T.H."/>
            <person name="Duffy B."/>
            <person name="Venter S.N."/>
        </authorList>
    </citation>
    <scope>NUCLEOTIDE SEQUENCE [LARGE SCALE GENOMIC DNA]</scope>
    <source>
        <strain evidence="10 11">LMG 2657</strain>
    </source>
</reference>
<dbReference type="STRING" id="55209.HA50_18825"/>
<evidence type="ECO:0000256" key="2">
    <source>
        <dbReference type="ARBA" id="ARBA00002388"/>
    </source>
</evidence>
<keyword evidence="4 6" id="KW-0697">Rotamase</keyword>
<keyword evidence="8" id="KW-0732">Signal</keyword>
<dbReference type="PANTHER" id="PTHR43811">
    <property type="entry name" value="FKBP-TYPE PEPTIDYL-PROLYL CIS-TRANS ISOMERASE FKPA"/>
    <property type="match status" value="1"/>
</dbReference>
<keyword evidence="5 6" id="KW-0413">Isomerase</keyword>
<dbReference type="NCBIfam" id="NF008150">
    <property type="entry name" value="PRK10902.1"/>
    <property type="match status" value="1"/>
</dbReference>
<evidence type="ECO:0000256" key="6">
    <source>
        <dbReference type="PROSITE-ProRule" id="PRU00277"/>
    </source>
</evidence>
<comment type="caution">
    <text evidence="10">The sequence shown here is derived from an EMBL/GenBank/DDBJ whole genome shotgun (WGS) entry which is preliminary data.</text>
</comment>
<comment type="catalytic activity">
    <reaction evidence="1 6 7">
        <text>[protein]-peptidylproline (omega=180) = [protein]-peptidylproline (omega=0)</text>
        <dbReference type="Rhea" id="RHEA:16237"/>
        <dbReference type="Rhea" id="RHEA-COMP:10747"/>
        <dbReference type="Rhea" id="RHEA-COMP:10748"/>
        <dbReference type="ChEBI" id="CHEBI:83833"/>
        <dbReference type="ChEBI" id="CHEBI:83834"/>
        <dbReference type="EC" id="5.2.1.8"/>
    </reaction>
</comment>
<evidence type="ECO:0000313" key="11">
    <source>
        <dbReference type="Proteomes" id="UP000193749"/>
    </source>
</evidence>
<evidence type="ECO:0000313" key="10">
    <source>
        <dbReference type="EMBL" id="ORM95288.1"/>
    </source>
</evidence>
<dbReference type="GO" id="GO:0003755">
    <property type="term" value="F:peptidyl-prolyl cis-trans isomerase activity"/>
    <property type="evidence" value="ECO:0007669"/>
    <property type="project" value="UniProtKB-UniRule"/>
</dbReference>
<sequence>MKSLFKVTLLATTMAVVLNAPLAMAAEATTAPAPADAAQAAPQAPKNAAFKNEDQQSAYALGASLGRYMDNSLKEQEKLGIKLDKQQLIAGVQDAFGGKSKLSDEEIEQTLQAFEGRVKGAAQAKMEKDAKENADKGTAFADKFAKEKGVKKTESGLLYQVEKEGTGDAPKDSDTVVVNYKGTLIDGTEFDNSYTRGEPLSFRLDGVIPGWTEGLKHVKKGGKIKLVIPPQLAYGKNGVPGIPANSTLVFDVELLDIKPAPKADEKTQAPAAADKKAQ</sequence>
<dbReference type="PROSITE" id="PS50059">
    <property type="entry name" value="FKBP_PPIASE"/>
    <property type="match status" value="1"/>
</dbReference>
<dbReference type="Gene3D" id="3.10.50.40">
    <property type="match status" value="1"/>
</dbReference>
<organism evidence="10 11">
    <name type="scientific">Pantoea cypripedii</name>
    <name type="common">Pectobacterium cypripedii</name>
    <name type="synonym">Erwinia cypripedii</name>
    <dbReference type="NCBI Taxonomy" id="55209"/>
    <lineage>
        <taxon>Bacteria</taxon>
        <taxon>Pseudomonadati</taxon>
        <taxon>Pseudomonadota</taxon>
        <taxon>Gammaproteobacteria</taxon>
        <taxon>Enterobacterales</taxon>
        <taxon>Erwiniaceae</taxon>
        <taxon>Pantoea</taxon>
    </lineage>
</organism>
<dbReference type="GO" id="GO:0006457">
    <property type="term" value="P:protein folding"/>
    <property type="evidence" value="ECO:0007669"/>
    <property type="project" value="InterPro"/>
</dbReference>
<dbReference type="FunFam" id="3.10.50.40:FF:000004">
    <property type="entry name" value="Peptidyl-prolyl cis-trans isomerase"/>
    <property type="match status" value="1"/>
</dbReference>
<dbReference type="RefSeq" id="WP_084877363.1">
    <property type="nucleotide sequence ID" value="NZ_JAGGMY010000001.1"/>
</dbReference>
<feature type="domain" description="PPIase FKBP-type" evidence="9">
    <location>
        <begin position="173"/>
        <end position="258"/>
    </location>
</feature>
<dbReference type="PANTHER" id="PTHR43811:SF19">
    <property type="entry name" value="39 KDA FK506-BINDING NUCLEAR PROTEIN"/>
    <property type="match status" value="1"/>
</dbReference>
<gene>
    <name evidence="10" type="ORF">HA50_18825</name>
</gene>
<keyword evidence="11" id="KW-1185">Reference proteome</keyword>